<dbReference type="NCBIfam" id="NF008712">
    <property type="entry name" value="PRK11715.1-1"/>
    <property type="match status" value="1"/>
</dbReference>
<keyword evidence="1" id="KW-0472">Membrane</keyword>
<dbReference type="EMBL" id="AVPS01000003">
    <property type="protein sequence ID" value="KGM52465.1"/>
    <property type="molecule type" value="Genomic_DNA"/>
</dbReference>
<dbReference type="eggNOG" id="COG4452">
    <property type="taxonomic scope" value="Bacteria"/>
</dbReference>
<gene>
    <name evidence="2" type="ORF">N792_05170</name>
</gene>
<comment type="caution">
    <text evidence="2">The sequence shown here is derived from an EMBL/GenBank/DDBJ whole genome shotgun (WGS) entry which is preliminary data.</text>
</comment>
<dbReference type="PANTHER" id="PTHR30092">
    <property type="entry name" value="INNER MEMBRANE PROTEIN CRED"/>
    <property type="match status" value="1"/>
</dbReference>
<keyword evidence="1" id="KW-0812">Transmembrane</keyword>
<dbReference type="AlphaFoldDB" id="A0A0A0EQG6"/>
<dbReference type="RefSeq" id="WP_036192705.1">
    <property type="nucleotide sequence ID" value="NZ_AVPS01000003.1"/>
</dbReference>
<keyword evidence="3" id="KW-1185">Reference proteome</keyword>
<dbReference type="OrthoDB" id="9791851at2"/>
<dbReference type="InterPro" id="IPR010364">
    <property type="entry name" value="Uncharacterised_IM_CreD"/>
</dbReference>
<evidence type="ECO:0008006" key="4">
    <source>
        <dbReference type="Google" id="ProtNLM"/>
    </source>
</evidence>
<organism evidence="2 3">
    <name type="scientific">Lysobacter concretionis Ko07 = DSM 16239</name>
    <dbReference type="NCBI Taxonomy" id="1122185"/>
    <lineage>
        <taxon>Bacteria</taxon>
        <taxon>Pseudomonadati</taxon>
        <taxon>Pseudomonadota</taxon>
        <taxon>Gammaproteobacteria</taxon>
        <taxon>Lysobacterales</taxon>
        <taxon>Lysobacteraceae</taxon>
        <taxon>Novilysobacter</taxon>
    </lineage>
</organism>
<reference evidence="2 3" key="1">
    <citation type="submission" date="2013-08" db="EMBL/GenBank/DDBJ databases">
        <title>Genome sequencing of Lysobacter.</title>
        <authorList>
            <person name="Zhang S."/>
            <person name="Wang G."/>
        </authorList>
    </citation>
    <scope>NUCLEOTIDE SEQUENCE [LARGE SCALE GENOMIC DNA]</scope>
    <source>
        <strain evidence="2 3">Ko07</strain>
    </source>
</reference>
<dbReference type="Pfam" id="PF06123">
    <property type="entry name" value="CreD"/>
    <property type="match status" value="1"/>
</dbReference>
<name>A0A0A0EQG6_9GAMM</name>
<evidence type="ECO:0000313" key="2">
    <source>
        <dbReference type="EMBL" id="KGM52465.1"/>
    </source>
</evidence>
<dbReference type="Proteomes" id="UP000030017">
    <property type="component" value="Unassembled WGS sequence"/>
</dbReference>
<keyword evidence="1" id="KW-1133">Transmembrane helix</keyword>
<dbReference type="GO" id="GO:0005886">
    <property type="term" value="C:plasma membrane"/>
    <property type="evidence" value="ECO:0007669"/>
    <property type="project" value="TreeGrafter"/>
</dbReference>
<dbReference type="STRING" id="1122185.N792_05170"/>
<feature type="transmembrane region" description="Helical" evidence="1">
    <location>
        <begin position="414"/>
        <end position="432"/>
    </location>
</feature>
<feature type="transmembrane region" description="Helical" evidence="1">
    <location>
        <begin position="390"/>
        <end position="408"/>
    </location>
</feature>
<feature type="transmembrane region" description="Helical" evidence="1">
    <location>
        <begin position="310"/>
        <end position="328"/>
    </location>
</feature>
<proteinExistence type="predicted"/>
<feature type="transmembrane region" description="Helical" evidence="1">
    <location>
        <begin position="361"/>
        <end position="383"/>
    </location>
</feature>
<protein>
    <recommendedName>
        <fullName evidence="4">Inner membrane protein</fullName>
    </recommendedName>
</protein>
<accession>A0A0A0EQG6</accession>
<feature type="transmembrane region" description="Helical" evidence="1">
    <location>
        <begin position="335"/>
        <end position="355"/>
    </location>
</feature>
<dbReference type="PIRSF" id="PIRSF004548">
    <property type="entry name" value="CreD"/>
    <property type="match status" value="1"/>
</dbReference>
<dbReference type="PANTHER" id="PTHR30092:SF0">
    <property type="entry name" value="INNER MEMBRANE PROTEIN CRED"/>
    <property type="match status" value="1"/>
</dbReference>
<sequence length="459" mass="50368">MRLWLKLVLVLGMTLAILVPLTMVRGVIHERQEYRQQAVTDIARSYAGQQWFAGPVLVVPYRQLIEVEEPDATGVVRRTRRVQDSQWTFFPTALTVDGDLRPGIRQRGLHEVRVYEWHARAKASFDLVIPADPGPEQARRIGQPYLSYGIGDVRGLVGTPELKVDGRRLALEQGQGVRRGEGLHVRLDVPAAGGTRTVRTRLDFVLAGTERLALVPLGHQNRFSLVSSWPHPSFEGSSPRTRTIDASGFRAEWDIPGLASNAQRNFLEGVAADRTRAGAGDGSGLAVESVGVSLVDPVDVYAKTDRATKYGLLFVLLTFIGFFIFELTRQLPIHPIQYGLVGLALAMFFLLLLSLSEHFRFGWSYLGAGVACIGLITFYLSAVLRSVSRALGFAAMLATLYAALYGLLVSEDNALVLGSGLLFVVLAALMTITRHVDWYQLAGRPSPRPRRSGPGLGEG</sequence>
<evidence type="ECO:0000313" key="3">
    <source>
        <dbReference type="Proteomes" id="UP000030017"/>
    </source>
</evidence>
<evidence type="ECO:0000256" key="1">
    <source>
        <dbReference type="SAM" id="Phobius"/>
    </source>
</evidence>